<dbReference type="InterPro" id="IPR009075">
    <property type="entry name" value="AcylCo_DH/oxidase_C"/>
</dbReference>
<dbReference type="FunFam" id="2.40.110.10:FF:000011">
    <property type="entry name" value="Acyl-CoA dehydrogenase FadE34"/>
    <property type="match status" value="1"/>
</dbReference>
<dbReference type="PANTHER" id="PTHR43292">
    <property type="entry name" value="ACYL-COA DEHYDROGENASE"/>
    <property type="match status" value="1"/>
</dbReference>
<gene>
    <name evidence="6" type="ORF">MHIB_27980</name>
</gene>
<dbReference type="KEGG" id="mhib:MHIB_27980"/>
<dbReference type="SUPFAM" id="SSF47203">
    <property type="entry name" value="Acyl-CoA dehydrogenase C-terminal domain-like"/>
    <property type="match status" value="2"/>
</dbReference>
<dbReference type="InterPro" id="IPR036250">
    <property type="entry name" value="AcylCo_DH-like_C"/>
</dbReference>
<dbReference type="EMBL" id="AP022609">
    <property type="protein sequence ID" value="BBZ24380.1"/>
    <property type="molecule type" value="Genomic_DNA"/>
</dbReference>
<dbReference type="RefSeq" id="WP_085137336.1">
    <property type="nucleotide sequence ID" value="NZ_AP022609.1"/>
</dbReference>
<dbReference type="Gene3D" id="1.20.140.10">
    <property type="entry name" value="Butyryl-CoA Dehydrogenase, subunit A, domain 3"/>
    <property type="match status" value="2"/>
</dbReference>
<evidence type="ECO:0000256" key="3">
    <source>
        <dbReference type="ARBA" id="ARBA00022630"/>
    </source>
</evidence>
<comment type="similarity">
    <text evidence="2">Belongs to the acyl-CoA dehydrogenase family.</text>
</comment>
<dbReference type="InterPro" id="IPR037069">
    <property type="entry name" value="AcylCoA_DH/ox_N_sf"/>
</dbReference>
<dbReference type="GO" id="GO:0050660">
    <property type="term" value="F:flavin adenine dinucleotide binding"/>
    <property type="evidence" value="ECO:0007669"/>
    <property type="project" value="InterPro"/>
</dbReference>
<dbReference type="Gene3D" id="2.40.110.10">
    <property type="entry name" value="Butyryl-CoA Dehydrogenase, subunit A, domain 2"/>
    <property type="match status" value="2"/>
</dbReference>
<evidence type="ECO:0000256" key="5">
    <source>
        <dbReference type="ARBA" id="ARBA00023002"/>
    </source>
</evidence>
<dbReference type="InterPro" id="IPR052161">
    <property type="entry name" value="Mycobact_Acyl-CoA_DH"/>
</dbReference>
<dbReference type="InterPro" id="IPR009100">
    <property type="entry name" value="AcylCoA_DH/oxidase_NM_dom_sf"/>
</dbReference>
<dbReference type="Pfam" id="PF02770">
    <property type="entry name" value="Acyl-CoA_dh_M"/>
    <property type="match status" value="1"/>
</dbReference>
<dbReference type="SUPFAM" id="SSF56645">
    <property type="entry name" value="Acyl-CoA dehydrogenase NM domain-like"/>
    <property type="match status" value="2"/>
</dbReference>
<dbReference type="InterPro" id="IPR013786">
    <property type="entry name" value="AcylCoA_DH/ox_N"/>
</dbReference>
<dbReference type="OrthoDB" id="2431337at2"/>
<keyword evidence="5" id="KW-0560">Oxidoreductase</keyword>
<sequence>MSVTLSAEQRQLGESLRQFAARHAPMTDTREALDALADGELPSWWNDLVSHGFHAIHIPEHYGGQGGGLHDAAAVLEAAGTVSLPGPLLPTVTAGAVGLLGTGTPAQERFLRALAAGAPATVVLAGQSDFTAARTDDGWRVSGVSEVIPGARAARLVLVCARCDDGTHLWAVVDVAEAQVATRSVAGTDLLTDLATITLADYPANAGDVLAGVDTERADYLAVGLAAAVCAGIAGWCVEAATAHLRTREQFGVAIGTFQALQHQAAMLLVNAELACAAAWDALRAITDTPEQHRMAAATAALTAVAPCPDIVFDTLTMFGAIGFTWEHDLHLYWRRATSIAASIGAATDWARRLGEPAIAQQRDFTVDLGGAEAEFRAGVAATLDAAAALANDGPGRQGDYPHFETGPQRTLIAEAGLIAPQWPAPWGRDASPLQQLIIIEEFAKRPGLVRPSLGIAEWILPSLIHAASDAVAQRLIPATQRGELAWCQLFSEPGAGSDLASLTTRAAKVDGGWRINGHKIWTSAAQRADYGALLARTDPAAPKHRGIGYFIVDMRSPGIEVQPIQMATGAAEFNEVFLADVFVPDEMLLGAPTEGWQLAIATMAQERTAISGYVENDRAVALRALAAAAGPSRDDAVRALGELDAYANAIRALGVRETIRMLDGAGLAASSSIAKVAMNVLLRRTFRATLATVGRLAMVVDSDPAVIEPYLLSPAELIGGGTKEIQLNIIAQMILGLPRK</sequence>
<dbReference type="Pfam" id="PF02771">
    <property type="entry name" value="Acyl-CoA_dh_N"/>
    <property type="match status" value="1"/>
</dbReference>
<dbReference type="Pfam" id="PF00441">
    <property type="entry name" value="Acyl-CoA_dh_1"/>
    <property type="match status" value="2"/>
</dbReference>
<protein>
    <submittedName>
        <fullName evidence="6">Acyl-CoA dehydrogenase</fullName>
    </submittedName>
</protein>
<evidence type="ECO:0000256" key="1">
    <source>
        <dbReference type="ARBA" id="ARBA00001974"/>
    </source>
</evidence>
<evidence type="ECO:0000256" key="2">
    <source>
        <dbReference type="ARBA" id="ARBA00009347"/>
    </source>
</evidence>
<organism evidence="6 7">
    <name type="scientific">Mycolicibacter hiberniae</name>
    <dbReference type="NCBI Taxonomy" id="29314"/>
    <lineage>
        <taxon>Bacteria</taxon>
        <taxon>Bacillati</taxon>
        <taxon>Actinomycetota</taxon>
        <taxon>Actinomycetes</taxon>
        <taxon>Mycobacteriales</taxon>
        <taxon>Mycobacteriaceae</taxon>
        <taxon>Mycolicibacter</taxon>
    </lineage>
</organism>
<dbReference type="GO" id="GO:0005886">
    <property type="term" value="C:plasma membrane"/>
    <property type="evidence" value="ECO:0007669"/>
    <property type="project" value="TreeGrafter"/>
</dbReference>
<dbReference type="InterPro" id="IPR006091">
    <property type="entry name" value="Acyl-CoA_Oxase/DH_mid-dom"/>
</dbReference>
<dbReference type="Gene3D" id="1.10.540.10">
    <property type="entry name" value="Acyl-CoA dehydrogenase/oxidase, N-terminal domain"/>
    <property type="match status" value="2"/>
</dbReference>
<comment type="cofactor">
    <cofactor evidence="1">
        <name>FAD</name>
        <dbReference type="ChEBI" id="CHEBI:57692"/>
    </cofactor>
</comment>
<keyword evidence="4" id="KW-0274">FAD</keyword>
<dbReference type="AlphaFoldDB" id="A0A7I7X4U0"/>
<reference evidence="6 7" key="1">
    <citation type="journal article" date="2019" name="Emerg. Microbes Infect.">
        <title>Comprehensive subspecies identification of 175 nontuberculous mycobacteria species based on 7547 genomic profiles.</title>
        <authorList>
            <person name="Matsumoto Y."/>
            <person name="Kinjo T."/>
            <person name="Motooka D."/>
            <person name="Nabeya D."/>
            <person name="Jung N."/>
            <person name="Uechi K."/>
            <person name="Horii T."/>
            <person name="Iida T."/>
            <person name="Fujita J."/>
            <person name="Nakamura S."/>
        </authorList>
    </citation>
    <scope>NUCLEOTIDE SEQUENCE [LARGE SCALE GENOMIC DNA]</scope>
    <source>
        <strain evidence="6 7">JCM 13571</strain>
    </source>
</reference>
<name>A0A7I7X4U0_9MYCO</name>
<dbReference type="Proteomes" id="UP000467260">
    <property type="component" value="Chromosome"/>
</dbReference>
<dbReference type="InterPro" id="IPR046373">
    <property type="entry name" value="Acyl-CoA_Oxase/DH_mid-dom_sf"/>
</dbReference>
<keyword evidence="3" id="KW-0285">Flavoprotein</keyword>
<proteinExistence type="inferred from homology"/>
<accession>A0A7I7X4U0</accession>
<evidence type="ECO:0000313" key="6">
    <source>
        <dbReference type="EMBL" id="BBZ24380.1"/>
    </source>
</evidence>
<keyword evidence="7" id="KW-1185">Reference proteome</keyword>
<dbReference type="GO" id="GO:0016627">
    <property type="term" value="F:oxidoreductase activity, acting on the CH-CH group of donors"/>
    <property type="evidence" value="ECO:0007669"/>
    <property type="project" value="InterPro"/>
</dbReference>
<dbReference type="PANTHER" id="PTHR43292:SF4">
    <property type="entry name" value="ACYL-COA DEHYDROGENASE FADE34"/>
    <property type="match status" value="1"/>
</dbReference>
<evidence type="ECO:0000313" key="7">
    <source>
        <dbReference type="Proteomes" id="UP000467260"/>
    </source>
</evidence>
<evidence type="ECO:0000256" key="4">
    <source>
        <dbReference type="ARBA" id="ARBA00022827"/>
    </source>
</evidence>